<evidence type="ECO:0000313" key="2">
    <source>
        <dbReference type="Proteomes" id="UP001241377"/>
    </source>
</evidence>
<proteinExistence type="predicted"/>
<comment type="caution">
    <text evidence="1">The sequence shown here is derived from an EMBL/GenBank/DDBJ whole genome shotgun (WGS) entry which is preliminary data.</text>
</comment>
<sequence length="156" mass="16928">MDAPRRSTRLQATQPTPAQHGTVVEDPALAPPISGIPPGANTAPAPGAQPVKHISHVNNAPTSEPVDPPNTFGTLLVIVYDTDLTTFAKGPYKQGRHEAAGEVKECYTRLINKLRKVGGLRITARPGILRGKEGKQVWIFVRAEDQKITELVQREK</sequence>
<dbReference type="Proteomes" id="UP001241377">
    <property type="component" value="Unassembled WGS sequence"/>
</dbReference>
<keyword evidence="2" id="KW-1185">Reference proteome</keyword>
<dbReference type="EMBL" id="JASBWR010000026">
    <property type="protein sequence ID" value="KAJ9107055.1"/>
    <property type="molecule type" value="Genomic_DNA"/>
</dbReference>
<gene>
    <name evidence="1" type="ORF">QFC19_002924</name>
</gene>
<accession>A0ACC2W7I0</accession>
<organism evidence="1 2">
    <name type="scientific">Naganishia cerealis</name>
    <dbReference type="NCBI Taxonomy" id="610337"/>
    <lineage>
        <taxon>Eukaryota</taxon>
        <taxon>Fungi</taxon>
        <taxon>Dikarya</taxon>
        <taxon>Basidiomycota</taxon>
        <taxon>Agaricomycotina</taxon>
        <taxon>Tremellomycetes</taxon>
        <taxon>Filobasidiales</taxon>
        <taxon>Filobasidiaceae</taxon>
        <taxon>Naganishia</taxon>
    </lineage>
</organism>
<reference evidence="1" key="1">
    <citation type="submission" date="2023-04" db="EMBL/GenBank/DDBJ databases">
        <title>Draft Genome sequencing of Naganishia species isolated from polar environments using Oxford Nanopore Technology.</title>
        <authorList>
            <person name="Leo P."/>
            <person name="Venkateswaran K."/>
        </authorList>
    </citation>
    <scope>NUCLEOTIDE SEQUENCE</scope>
    <source>
        <strain evidence="1">MNA-CCFEE 5261</strain>
    </source>
</reference>
<name>A0ACC2W7I0_9TREE</name>
<protein>
    <submittedName>
        <fullName evidence="1">Uncharacterized protein</fullName>
    </submittedName>
</protein>
<evidence type="ECO:0000313" key="1">
    <source>
        <dbReference type="EMBL" id="KAJ9107055.1"/>
    </source>
</evidence>